<keyword evidence="2" id="KW-1185">Reference proteome</keyword>
<dbReference type="AlphaFoldDB" id="A0A7J7M097"/>
<evidence type="ECO:0000313" key="2">
    <source>
        <dbReference type="Proteomes" id="UP000541444"/>
    </source>
</evidence>
<name>A0A7J7M097_9MAGN</name>
<dbReference type="Proteomes" id="UP000541444">
    <property type="component" value="Unassembled WGS sequence"/>
</dbReference>
<sequence length="57" mass="6822">MHSQTRKHHQKMLIDMILSIKKNNAKKQKMSSSEDHVSYEDLTRPVRMMRTVLRVVE</sequence>
<proteinExistence type="predicted"/>
<evidence type="ECO:0000313" key="1">
    <source>
        <dbReference type="EMBL" id="KAF6148277.1"/>
    </source>
</evidence>
<feature type="non-terminal residue" evidence="1">
    <location>
        <position position="57"/>
    </location>
</feature>
<comment type="caution">
    <text evidence="1">The sequence shown here is derived from an EMBL/GenBank/DDBJ whole genome shotgun (WGS) entry which is preliminary data.</text>
</comment>
<accession>A0A7J7M097</accession>
<protein>
    <submittedName>
        <fullName evidence="1">Uncharacterized protein</fullName>
    </submittedName>
</protein>
<gene>
    <name evidence="1" type="ORF">GIB67_012052</name>
</gene>
<reference evidence="1 2" key="1">
    <citation type="journal article" date="2020" name="IScience">
        <title>Genome Sequencing of the Endangered Kingdonia uniflora (Circaeasteraceae, Ranunculales) Reveals Potential Mechanisms of Evolutionary Specialization.</title>
        <authorList>
            <person name="Sun Y."/>
            <person name="Deng T."/>
            <person name="Zhang A."/>
            <person name="Moore M.J."/>
            <person name="Landis J.B."/>
            <person name="Lin N."/>
            <person name="Zhang H."/>
            <person name="Zhang X."/>
            <person name="Huang J."/>
            <person name="Zhang X."/>
            <person name="Sun H."/>
            <person name="Wang H."/>
        </authorList>
    </citation>
    <scope>NUCLEOTIDE SEQUENCE [LARGE SCALE GENOMIC DNA]</scope>
    <source>
        <strain evidence="1">TB1705</strain>
        <tissue evidence="1">Leaf</tissue>
    </source>
</reference>
<dbReference type="OrthoDB" id="9049620at2759"/>
<organism evidence="1 2">
    <name type="scientific">Kingdonia uniflora</name>
    <dbReference type="NCBI Taxonomy" id="39325"/>
    <lineage>
        <taxon>Eukaryota</taxon>
        <taxon>Viridiplantae</taxon>
        <taxon>Streptophyta</taxon>
        <taxon>Embryophyta</taxon>
        <taxon>Tracheophyta</taxon>
        <taxon>Spermatophyta</taxon>
        <taxon>Magnoliopsida</taxon>
        <taxon>Ranunculales</taxon>
        <taxon>Circaeasteraceae</taxon>
        <taxon>Kingdonia</taxon>
    </lineage>
</organism>
<dbReference type="EMBL" id="JACGCM010001854">
    <property type="protein sequence ID" value="KAF6148277.1"/>
    <property type="molecule type" value="Genomic_DNA"/>
</dbReference>